<dbReference type="EMBL" id="CP092109">
    <property type="protein sequence ID" value="UWZ78470.1"/>
    <property type="molecule type" value="Genomic_DNA"/>
</dbReference>
<evidence type="ECO:0000259" key="3">
    <source>
        <dbReference type="Pfam" id="PF05170"/>
    </source>
</evidence>
<dbReference type="Pfam" id="PF05359">
    <property type="entry name" value="DUF748"/>
    <property type="match status" value="2"/>
</dbReference>
<dbReference type="Pfam" id="PF05170">
    <property type="entry name" value="AsmA"/>
    <property type="match status" value="1"/>
</dbReference>
<feature type="domain" description="AsmA" evidence="3">
    <location>
        <begin position="477"/>
        <end position="669"/>
    </location>
</feature>
<name>A0ABY5ZKM7_9BACT</name>
<dbReference type="InterPro" id="IPR052894">
    <property type="entry name" value="AsmA-related"/>
</dbReference>
<evidence type="ECO:0000313" key="4">
    <source>
        <dbReference type="EMBL" id="UWZ78470.1"/>
    </source>
</evidence>
<dbReference type="InterPro" id="IPR007844">
    <property type="entry name" value="AsmA"/>
</dbReference>
<sequence length="796" mass="86456">MNKFVKIGAIVAAVVLVLVVAVVILAKILITPERVRATVVPVAEKALEREVHLGEIEVRLLTGIALHDLRIKEKDSDETFVSAGQVRLRYRFWPLLFLQVVVDEVRLEDPQIRVVRLADGTFNFSDLLGETPEEAQTQPVAASPDTGSASAAPPINLTIATVRLSGGELLFVDQMINPDAPMRYQISQLNFAARDIALDRAFPFELEARINDAPLSVEGRADVLRQTGNARINLDNLDVTAFSPYFREQLPGRLTGLKLGLDVRAEGGADQLTSSGKVALRDLSLTLDDLPDAPIRGANLLLDYDLSADLAASILNLRSSRIDYNGIIAEASGRIEQFDAEPRLAMDLRVPSLDLRKALAALPSALVADVKELDPAGVVDVRARLEGAADQGAALLKNAEVRLQDVQATAGGMRPALNGRLNLDGDRLESQDLVMRAAGNQARIDLKASNLFGEPIVVSQHISADRFDLDALLQAAAGPAAATAREPAPQATAPAEEIGPFDLPLRADGTVKIGQTVYKGLTINDFDLAYRLVDNILTLEKMTGRVVGGTFNQTARVDLGREGLAYQGKVNLQSLQADPFVSAFFPQAAGSFFGNLNLDLDLNGRGTLPETLKQNLSGKGRINLLEGRITGAGLAEGLANFLNLEDLRVLRFSKFGGSFTIEQGRVRLNTDLEGSEVRMKPQGSVGLDGSLDLNLNASLAPNLMQRLDQRGQVTRFLTDQQGWGQLPLRVAGNYDQPRFALDTTGVREQVEERAREELQRRVIDRVLPPKPEEGEEKPQDPARRLLDDAVRGIFGR</sequence>
<keyword evidence="2" id="KW-1133">Transmembrane helix</keyword>
<proteinExistence type="predicted"/>
<dbReference type="PANTHER" id="PTHR30441:SF8">
    <property type="entry name" value="DUF748 DOMAIN-CONTAINING PROTEIN"/>
    <property type="match status" value="1"/>
</dbReference>
<reference evidence="4" key="1">
    <citation type="journal article" date="2022" name="Environ. Microbiol.">
        <title>Geoalkalibacter halelectricus SAP #1 sp. nov. possessing extracellular electron transfer and mineral#reducing capabilities from a haloalkaline environment.</title>
        <authorList>
            <person name="Yadav S."/>
            <person name="Singh R."/>
            <person name="Sundharam S.S."/>
            <person name="Chaudhary S."/>
            <person name="Krishnamurthi S."/>
            <person name="Patil S.A."/>
        </authorList>
    </citation>
    <scope>NUCLEOTIDE SEQUENCE</scope>
    <source>
        <strain evidence="4">SAP-1</strain>
    </source>
</reference>
<keyword evidence="2" id="KW-0812">Transmembrane</keyword>
<organism evidence="4 5">
    <name type="scientific">Geoalkalibacter halelectricus</name>
    <dbReference type="NCBI Taxonomy" id="2847045"/>
    <lineage>
        <taxon>Bacteria</taxon>
        <taxon>Pseudomonadati</taxon>
        <taxon>Thermodesulfobacteriota</taxon>
        <taxon>Desulfuromonadia</taxon>
        <taxon>Desulfuromonadales</taxon>
        <taxon>Geoalkalibacteraceae</taxon>
        <taxon>Geoalkalibacter</taxon>
    </lineage>
</organism>
<feature type="region of interest" description="Disordered" evidence="1">
    <location>
        <begin position="761"/>
        <end position="796"/>
    </location>
</feature>
<gene>
    <name evidence="4" type="ORF">L9S41_12350</name>
</gene>
<keyword evidence="2" id="KW-0472">Membrane</keyword>
<feature type="compositionally biased region" description="Basic and acidic residues" evidence="1">
    <location>
        <begin position="770"/>
        <end position="790"/>
    </location>
</feature>
<evidence type="ECO:0000313" key="5">
    <source>
        <dbReference type="Proteomes" id="UP001060414"/>
    </source>
</evidence>
<dbReference type="PANTHER" id="PTHR30441">
    <property type="entry name" value="DUF748 DOMAIN-CONTAINING PROTEIN"/>
    <property type="match status" value="1"/>
</dbReference>
<evidence type="ECO:0000256" key="2">
    <source>
        <dbReference type="SAM" id="Phobius"/>
    </source>
</evidence>
<accession>A0ABY5ZKM7</accession>
<protein>
    <submittedName>
        <fullName evidence="4">AsmA family protein</fullName>
    </submittedName>
</protein>
<keyword evidence="5" id="KW-1185">Reference proteome</keyword>
<dbReference type="Proteomes" id="UP001060414">
    <property type="component" value="Chromosome"/>
</dbReference>
<feature type="transmembrane region" description="Helical" evidence="2">
    <location>
        <begin position="7"/>
        <end position="30"/>
    </location>
</feature>
<dbReference type="RefSeq" id="WP_260746823.1">
    <property type="nucleotide sequence ID" value="NZ_CP092109.1"/>
</dbReference>
<dbReference type="InterPro" id="IPR008023">
    <property type="entry name" value="DUF748"/>
</dbReference>
<evidence type="ECO:0000256" key="1">
    <source>
        <dbReference type="SAM" id="MobiDB-lite"/>
    </source>
</evidence>